<dbReference type="RefSeq" id="WP_071012215.1">
    <property type="nucleotide sequence ID" value="NZ_CP017754.1"/>
</dbReference>
<feature type="signal peptide" evidence="2">
    <location>
        <begin position="1"/>
        <end position="19"/>
    </location>
</feature>
<feature type="chain" id="PRO_5047472238" evidence="2">
    <location>
        <begin position="20"/>
        <end position="92"/>
    </location>
</feature>
<dbReference type="EMBL" id="CP017754">
    <property type="protein sequence ID" value="AOZ06004.1"/>
    <property type="molecule type" value="Genomic_DNA"/>
</dbReference>
<keyword evidence="4" id="KW-1185">Reference proteome</keyword>
<evidence type="ECO:0000256" key="2">
    <source>
        <dbReference type="SAM" id="SignalP"/>
    </source>
</evidence>
<evidence type="ECO:0000313" key="4">
    <source>
        <dbReference type="Proteomes" id="UP000177515"/>
    </source>
</evidence>
<evidence type="ECO:0000313" key="3">
    <source>
        <dbReference type="EMBL" id="AOZ06004.1"/>
    </source>
</evidence>
<sequence length="92" mass="9891">MQFLIAFTMALLASGAALAAGPANPPDRYDYDMHVTNKDGYVPDAARSTDKFDPYTQGANQSTRSNLTSAKDKMKHTKSGKKTAPAHPSTTE</sequence>
<reference evidence="3 4" key="1">
    <citation type="submission" date="2016-10" db="EMBL/GenBank/DDBJ databases">
        <title>Complete genome sequences of three Cupriavidus strains isolated from various Malaysian environments.</title>
        <authorList>
            <person name="Abdullah A.A.-A."/>
            <person name="Shafie N.A.H."/>
            <person name="Lau N.S."/>
        </authorList>
    </citation>
    <scope>NUCLEOTIDE SEQUENCE [LARGE SCALE GENOMIC DNA]</scope>
    <source>
        <strain evidence="3 4">USMAA1020</strain>
    </source>
</reference>
<feature type="compositionally biased region" description="Polar residues" evidence="1">
    <location>
        <begin position="57"/>
        <end position="69"/>
    </location>
</feature>
<name>A0A1D9I1M8_9BURK</name>
<evidence type="ECO:0000256" key="1">
    <source>
        <dbReference type="SAM" id="MobiDB-lite"/>
    </source>
</evidence>
<dbReference type="Proteomes" id="UP000177515">
    <property type="component" value="Chromosome 1"/>
</dbReference>
<accession>A0A1D9I1M8</accession>
<gene>
    <name evidence="3" type="ORF">BKK80_09295</name>
</gene>
<feature type="region of interest" description="Disordered" evidence="1">
    <location>
        <begin position="40"/>
        <end position="92"/>
    </location>
</feature>
<keyword evidence="2" id="KW-0732">Signal</keyword>
<organism evidence="3 4">
    <name type="scientific">Cupriavidus malaysiensis</name>
    <dbReference type="NCBI Taxonomy" id="367825"/>
    <lineage>
        <taxon>Bacteria</taxon>
        <taxon>Pseudomonadati</taxon>
        <taxon>Pseudomonadota</taxon>
        <taxon>Betaproteobacteria</taxon>
        <taxon>Burkholderiales</taxon>
        <taxon>Burkholderiaceae</taxon>
        <taxon>Cupriavidus</taxon>
    </lineage>
</organism>
<proteinExistence type="predicted"/>
<protein>
    <submittedName>
        <fullName evidence="3">Uncharacterized protein</fullName>
    </submittedName>
</protein>